<dbReference type="GO" id="GO:0031071">
    <property type="term" value="F:cysteine desulfurase activity"/>
    <property type="evidence" value="ECO:0007669"/>
    <property type="project" value="UniProtKB-EC"/>
</dbReference>
<comment type="catalytic activity">
    <reaction evidence="8">
        <text>(sulfur carrier)-H + L-cysteine = (sulfur carrier)-SH + L-alanine</text>
        <dbReference type="Rhea" id="RHEA:43892"/>
        <dbReference type="Rhea" id="RHEA-COMP:14737"/>
        <dbReference type="Rhea" id="RHEA-COMP:14739"/>
        <dbReference type="ChEBI" id="CHEBI:29917"/>
        <dbReference type="ChEBI" id="CHEBI:35235"/>
        <dbReference type="ChEBI" id="CHEBI:57972"/>
        <dbReference type="ChEBI" id="CHEBI:64428"/>
        <dbReference type="EC" id="2.8.1.7"/>
    </reaction>
</comment>
<protein>
    <submittedName>
        <fullName evidence="10">Aminotransferase class V-fold PLP-dependent enzyme</fullName>
    </submittedName>
</protein>
<dbReference type="Gene3D" id="1.10.260.50">
    <property type="match status" value="1"/>
</dbReference>
<dbReference type="InterPro" id="IPR015421">
    <property type="entry name" value="PyrdxlP-dep_Trfase_major"/>
</dbReference>
<dbReference type="Pfam" id="PF00266">
    <property type="entry name" value="Aminotran_5"/>
    <property type="match status" value="1"/>
</dbReference>
<evidence type="ECO:0000256" key="2">
    <source>
        <dbReference type="ARBA" id="ARBA00006490"/>
    </source>
</evidence>
<keyword evidence="7" id="KW-0411">Iron-sulfur</keyword>
<evidence type="ECO:0000256" key="6">
    <source>
        <dbReference type="ARBA" id="ARBA00023004"/>
    </source>
</evidence>
<dbReference type="PANTHER" id="PTHR11601">
    <property type="entry name" value="CYSTEINE DESULFURYLASE FAMILY MEMBER"/>
    <property type="match status" value="1"/>
</dbReference>
<evidence type="ECO:0000256" key="5">
    <source>
        <dbReference type="ARBA" id="ARBA00022898"/>
    </source>
</evidence>
<dbReference type="InterPro" id="IPR015424">
    <property type="entry name" value="PyrdxlP-dep_Trfase"/>
</dbReference>
<name>A0A5Q2RG54_9ACTN</name>
<keyword evidence="6" id="KW-0408">Iron</keyword>
<keyword evidence="11" id="KW-1185">Reference proteome</keyword>
<feature type="domain" description="Aminotransferase class V" evidence="9">
    <location>
        <begin position="6"/>
        <end position="368"/>
    </location>
</feature>
<proteinExistence type="inferred from homology"/>
<comment type="cofactor">
    <cofactor evidence="1">
        <name>pyridoxal 5'-phosphate</name>
        <dbReference type="ChEBI" id="CHEBI:597326"/>
    </cofactor>
</comment>
<dbReference type="EMBL" id="CP045851">
    <property type="protein sequence ID" value="QGG94624.1"/>
    <property type="molecule type" value="Genomic_DNA"/>
</dbReference>
<dbReference type="AlphaFoldDB" id="A0A5Q2RG54"/>
<evidence type="ECO:0000256" key="1">
    <source>
        <dbReference type="ARBA" id="ARBA00001933"/>
    </source>
</evidence>
<accession>A0A5Q2RG54</accession>
<dbReference type="Gene3D" id="3.90.1150.10">
    <property type="entry name" value="Aspartate Aminotransferase, domain 1"/>
    <property type="match status" value="1"/>
</dbReference>
<gene>
    <name evidence="10" type="ORF">GH723_05600</name>
</gene>
<evidence type="ECO:0000256" key="8">
    <source>
        <dbReference type="ARBA" id="ARBA00050776"/>
    </source>
</evidence>
<keyword evidence="4" id="KW-0479">Metal-binding</keyword>
<sequence>MTDRAYLDHAATTPLRPEAREVLVALLDEEAGNPSGTHRAARTARRVVDEARDVVAAALGCRPGEVVFTSGGTESDNLAVAGVHAAQPGVVVCSAIEHHAVLDPVEALGGRVVGVDARGRVDLDALAASLDGSVVLVSVMLANNEIGVVQDLAAVAAVVQEHAPGAVVHTDAVQAFPWLDVAELAAPAHLVSISAHKFGGPQGVGALVVRTGTPLTPLQRGGGQERGRRSGTQNVAGIGAMAAAAAATLRDRDEVVHRVARLRDRLGDALTARLDGVTETAVPLDADGRPDRSGKVAGSCHVCIDGVENEALLFLLDQQGVAASAASSCASGAMDPSHVLAALGVPRERAQGSLRLTLGPTTTEAEVDHAVEVVVRAVERLRGHRR</sequence>
<dbReference type="GO" id="GO:0051536">
    <property type="term" value="F:iron-sulfur cluster binding"/>
    <property type="evidence" value="ECO:0007669"/>
    <property type="project" value="UniProtKB-KW"/>
</dbReference>
<dbReference type="GO" id="GO:0046872">
    <property type="term" value="F:metal ion binding"/>
    <property type="evidence" value="ECO:0007669"/>
    <property type="project" value="UniProtKB-KW"/>
</dbReference>
<dbReference type="Gene3D" id="3.40.640.10">
    <property type="entry name" value="Type I PLP-dependent aspartate aminotransferase-like (Major domain)"/>
    <property type="match status" value="1"/>
</dbReference>
<dbReference type="Proteomes" id="UP000334019">
    <property type="component" value="Chromosome"/>
</dbReference>
<dbReference type="GO" id="GO:0008483">
    <property type="term" value="F:transaminase activity"/>
    <property type="evidence" value="ECO:0007669"/>
    <property type="project" value="UniProtKB-KW"/>
</dbReference>
<evidence type="ECO:0000259" key="9">
    <source>
        <dbReference type="Pfam" id="PF00266"/>
    </source>
</evidence>
<evidence type="ECO:0000313" key="11">
    <source>
        <dbReference type="Proteomes" id="UP000334019"/>
    </source>
</evidence>
<keyword evidence="5" id="KW-0663">Pyridoxal phosphate</keyword>
<evidence type="ECO:0000256" key="4">
    <source>
        <dbReference type="ARBA" id="ARBA00022723"/>
    </source>
</evidence>
<evidence type="ECO:0000256" key="7">
    <source>
        <dbReference type="ARBA" id="ARBA00023014"/>
    </source>
</evidence>
<comment type="similarity">
    <text evidence="2">Belongs to the class-V pyridoxal-phosphate-dependent aminotransferase family. NifS/IscS subfamily.</text>
</comment>
<evidence type="ECO:0000256" key="3">
    <source>
        <dbReference type="ARBA" id="ARBA00022679"/>
    </source>
</evidence>
<dbReference type="RefSeq" id="WP_153758730.1">
    <property type="nucleotide sequence ID" value="NZ_CP045851.1"/>
</dbReference>
<evidence type="ECO:0000313" key="10">
    <source>
        <dbReference type="EMBL" id="QGG94624.1"/>
    </source>
</evidence>
<dbReference type="InterPro" id="IPR015422">
    <property type="entry name" value="PyrdxlP-dep_Trfase_small"/>
</dbReference>
<dbReference type="PANTHER" id="PTHR11601:SF34">
    <property type="entry name" value="CYSTEINE DESULFURASE"/>
    <property type="match status" value="1"/>
</dbReference>
<keyword evidence="10" id="KW-0032">Aminotransferase</keyword>
<dbReference type="SUPFAM" id="SSF53383">
    <property type="entry name" value="PLP-dependent transferases"/>
    <property type="match status" value="1"/>
</dbReference>
<keyword evidence="3 10" id="KW-0808">Transferase</keyword>
<dbReference type="InterPro" id="IPR016454">
    <property type="entry name" value="Cysteine_dSase"/>
</dbReference>
<reference evidence="10 11" key="1">
    <citation type="submission" date="2019-11" db="EMBL/GenBank/DDBJ databases">
        <authorList>
            <person name="He Y."/>
        </authorList>
    </citation>
    <scope>NUCLEOTIDE SEQUENCE [LARGE SCALE GENOMIC DNA]</scope>
    <source>
        <strain evidence="10 11">SCSIO 58843</strain>
    </source>
</reference>
<dbReference type="KEGG" id="atq:GH723_05600"/>
<dbReference type="InterPro" id="IPR000192">
    <property type="entry name" value="Aminotrans_V_dom"/>
</dbReference>
<dbReference type="PIRSF" id="PIRSF005572">
    <property type="entry name" value="NifS"/>
    <property type="match status" value="1"/>
</dbReference>
<organism evidence="10 11">
    <name type="scientific">Actinomarinicola tropica</name>
    <dbReference type="NCBI Taxonomy" id="2789776"/>
    <lineage>
        <taxon>Bacteria</taxon>
        <taxon>Bacillati</taxon>
        <taxon>Actinomycetota</taxon>
        <taxon>Acidimicrobiia</taxon>
        <taxon>Acidimicrobiales</taxon>
        <taxon>Iamiaceae</taxon>
        <taxon>Actinomarinicola</taxon>
    </lineage>
</organism>